<protein>
    <submittedName>
        <fullName evidence="1">Uncharacterized protein</fullName>
    </submittedName>
</protein>
<dbReference type="AlphaFoldDB" id="A0A0E9SJ44"/>
<dbReference type="EMBL" id="GBXM01067183">
    <property type="protein sequence ID" value="JAH41394.1"/>
    <property type="molecule type" value="Transcribed_RNA"/>
</dbReference>
<reference evidence="1" key="2">
    <citation type="journal article" date="2015" name="Fish Shellfish Immunol.">
        <title>Early steps in the European eel (Anguilla anguilla)-Vibrio vulnificus interaction in the gills: Role of the RtxA13 toxin.</title>
        <authorList>
            <person name="Callol A."/>
            <person name="Pajuelo D."/>
            <person name="Ebbesson L."/>
            <person name="Teles M."/>
            <person name="MacKenzie S."/>
            <person name="Amaro C."/>
        </authorList>
    </citation>
    <scope>NUCLEOTIDE SEQUENCE</scope>
</reference>
<proteinExistence type="predicted"/>
<accession>A0A0E9SJ44</accession>
<sequence length="36" mass="4051">MWINPTFYKPTFHVSCLKPVINGSLSPATKPHPPPF</sequence>
<organism evidence="1">
    <name type="scientific">Anguilla anguilla</name>
    <name type="common">European freshwater eel</name>
    <name type="synonym">Muraena anguilla</name>
    <dbReference type="NCBI Taxonomy" id="7936"/>
    <lineage>
        <taxon>Eukaryota</taxon>
        <taxon>Metazoa</taxon>
        <taxon>Chordata</taxon>
        <taxon>Craniata</taxon>
        <taxon>Vertebrata</taxon>
        <taxon>Euteleostomi</taxon>
        <taxon>Actinopterygii</taxon>
        <taxon>Neopterygii</taxon>
        <taxon>Teleostei</taxon>
        <taxon>Anguilliformes</taxon>
        <taxon>Anguillidae</taxon>
        <taxon>Anguilla</taxon>
    </lineage>
</organism>
<reference evidence="1" key="1">
    <citation type="submission" date="2014-11" db="EMBL/GenBank/DDBJ databases">
        <authorList>
            <person name="Amaro Gonzalez C."/>
        </authorList>
    </citation>
    <scope>NUCLEOTIDE SEQUENCE</scope>
</reference>
<evidence type="ECO:0000313" key="1">
    <source>
        <dbReference type="EMBL" id="JAH41394.1"/>
    </source>
</evidence>
<name>A0A0E9SJ44_ANGAN</name>